<dbReference type="HOGENOM" id="CLU_1545615_0_0_0"/>
<evidence type="ECO:0000313" key="1">
    <source>
        <dbReference type="EMBL" id="ACR79907.1"/>
    </source>
</evidence>
<dbReference type="RefSeq" id="WP_015868564.1">
    <property type="nucleotide sequence ID" value="NC_012785.1"/>
</dbReference>
<sequence length="173" mass="20653">MKKLPVDVGLVGDLMAFHSSFGFEEYKYLDTETGEVIHFCDDMIPPDIFNVEKEELMEMLKDKDEVTREIALKAFEIAWEDESGRYKKIPELSSRLVYKKMEEFVYNIEDERLRTKVLYTIKGKGAFARFRAFLDLHEEYRQAWLKFRDEFQREFAIEWLNSIGIDPIDKIQK</sequence>
<dbReference type="OrthoDB" id="48384at2"/>
<gene>
    <name evidence="1" type="ordered locus">Kole_1208</name>
</gene>
<evidence type="ECO:0000313" key="2">
    <source>
        <dbReference type="Proteomes" id="UP000002382"/>
    </source>
</evidence>
<proteinExistence type="predicted"/>
<reference evidence="1 2" key="2">
    <citation type="journal article" date="2011" name="J. Bacteriol.">
        <title>Genome Sequence of Kosmotoga olearia Strain TBF 19.5.1, a Thermophilic Bacterium with a Wide Growth Temperature Range, Isolated from the Troll B Oil Platform in the North Sea.</title>
        <authorList>
            <person name="Swithers K.S."/>
            <person name="Dipippo J.L."/>
            <person name="Bruce D.C."/>
            <person name="Detter C."/>
            <person name="Tapia R."/>
            <person name="Han S."/>
            <person name="Goodwin L.A."/>
            <person name="Han J."/>
            <person name="Woyke T."/>
            <person name="Pitluck S."/>
            <person name="Pennacchio L."/>
            <person name="Nolan M."/>
            <person name="Mikhailova N."/>
            <person name="Land M.L."/>
            <person name="Nesbo C.L."/>
            <person name="Gogarten J.P."/>
            <person name="Noll K.M."/>
        </authorList>
    </citation>
    <scope>NUCLEOTIDE SEQUENCE [LARGE SCALE GENOMIC DNA]</scope>
    <source>
        <strain evidence="2">ATCC BAA-1733 / DSM 21960 / TBF 19.5.1</strain>
    </source>
</reference>
<organism evidence="1 2">
    <name type="scientific">Kosmotoga olearia (strain ATCC BAA-1733 / DSM 21960 / TBF 19.5.1)</name>
    <dbReference type="NCBI Taxonomy" id="521045"/>
    <lineage>
        <taxon>Bacteria</taxon>
        <taxon>Thermotogati</taxon>
        <taxon>Thermotogota</taxon>
        <taxon>Thermotogae</taxon>
        <taxon>Kosmotogales</taxon>
        <taxon>Kosmotogaceae</taxon>
        <taxon>Kosmotoga</taxon>
    </lineage>
</organism>
<accession>C5CIZ1</accession>
<dbReference type="KEGG" id="kol:Kole_1208"/>
<dbReference type="EMBL" id="CP001634">
    <property type="protein sequence ID" value="ACR79907.1"/>
    <property type="molecule type" value="Genomic_DNA"/>
</dbReference>
<keyword evidence="2" id="KW-1185">Reference proteome</keyword>
<name>C5CIZ1_KOSOT</name>
<dbReference type="AlphaFoldDB" id="C5CIZ1"/>
<protein>
    <submittedName>
        <fullName evidence="1">Uncharacterized protein</fullName>
    </submittedName>
</protein>
<dbReference type="Pfam" id="PF03682">
    <property type="entry name" value="UPF0158"/>
    <property type="match status" value="1"/>
</dbReference>
<dbReference type="InterPro" id="IPR005361">
    <property type="entry name" value="UPF0158"/>
</dbReference>
<dbReference type="Proteomes" id="UP000002382">
    <property type="component" value="Chromosome"/>
</dbReference>
<reference evidence="1 2" key="1">
    <citation type="submission" date="2009-06" db="EMBL/GenBank/DDBJ databases">
        <title>Complete sequence of Thermotogales bacterium TBF 19.5.1.</title>
        <authorList>
            <consortium name="US DOE Joint Genome Institute"/>
            <person name="Lucas S."/>
            <person name="Copeland A."/>
            <person name="Lapidus A."/>
            <person name="Glavina del Rio T."/>
            <person name="Tice H."/>
            <person name="Bruce D."/>
            <person name="Goodwin L."/>
            <person name="Pitluck S."/>
            <person name="Chertkov O."/>
            <person name="Brettin T."/>
            <person name="Detter J.C."/>
            <person name="Han C."/>
            <person name="Schmutz J."/>
            <person name="Larimer F."/>
            <person name="Land M."/>
            <person name="Hauser L."/>
            <person name="Kyrpides N."/>
            <person name="Ovchinnikova G."/>
            <person name="Noll K."/>
        </authorList>
    </citation>
    <scope>NUCLEOTIDE SEQUENCE [LARGE SCALE GENOMIC DNA]</scope>
    <source>
        <strain evidence="2">ATCC BAA-1733 / DSM 21960 / TBF 19.5.1</strain>
    </source>
</reference>